<dbReference type="InterPro" id="IPR029063">
    <property type="entry name" value="SAM-dependent_MTases_sf"/>
</dbReference>
<keyword evidence="7" id="KW-0238">DNA-binding</keyword>
<dbReference type="AlphaFoldDB" id="A0A0F8YPK6"/>
<dbReference type="InterPro" id="IPR002941">
    <property type="entry name" value="DNA_methylase_N4/N6"/>
</dbReference>
<dbReference type="GO" id="GO:0032259">
    <property type="term" value="P:methylation"/>
    <property type="evidence" value="ECO:0007669"/>
    <property type="project" value="UniProtKB-KW"/>
</dbReference>
<comment type="catalytic activity">
    <reaction evidence="8">
        <text>a 2'-deoxycytidine in DNA + S-adenosyl-L-methionine = an N(4)-methyl-2'-deoxycytidine in DNA + S-adenosyl-L-homocysteine + H(+)</text>
        <dbReference type="Rhea" id="RHEA:16857"/>
        <dbReference type="Rhea" id="RHEA-COMP:11369"/>
        <dbReference type="Rhea" id="RHEA-COMP:13674"/>
        <dbReference type="ChEBI" id="CHEBI:15378"/>
        <dbReference type="ChEBI" id="CHEBI:57856"/>
        <dbReference type="ChEBI" id="CHEBI:59789"/>
        <dbReference type="ChEBI" id="CHEBI:85452"/>
        <dbReference type="ChEBI" id="CHEBI:137933"/>
        <dbReference type="EC" id="2.1.1.113"/>
    </reaction>
</comment>
<evidence type="ECO:0000256" key="5">
    <source>
        <dbReference type="ARBA" id="ARBA00022691"/>
    </source>
</evidence>
<dbReference type="GO" id="GO:0003677">
    <property type="term" value="F:DNA binding"/>
    <property type="evidence" value="ECO:0007669"/>
    <property type="project" value="UniProtKB-KW"/>
</dbReference>
<sequence length="371" mass="40936">MSAIFLQGSALSVLRGLPGDFFHCAVTSPPYFGLRVYDGGQEIWDGAEGCEHEWVGTVKVDRRGVEGTGLVGRDPYKGGEARVDKVAGICSKCSAWKGQLGAEPTPELYISHLIQICGEVKRVLRPDGVFWLNIGDSWVGSTSQHYGGKSQGFNSVIAEGTYEAVPDTGRGERVRNAVASGVPSLNMVLIPSLLALVLRADGWYVRSMVVWEKKNPMPESVNGWRWERCRVKVRQVRKRSTSWATQSGNTSGDSGPGLSYNPWAEYADCPGCPKCSKNDGLVLRKGSWRPTESHEYILQLTKSDDYYGDGDAVREEAEYGYRQGGMRSNAYLEHRQFDGQAYAKQTVRGKSATGRNLRSVWTMTTQPFGLE</sequence>
<evidence type="ECO:0000313" key="10">
    <source>
        <dbReference type="EMBL" id="KKK83322.1"/>
    </source>
</evidence>
<gene>
    <name evidence="10" type="ORF">LCGC14_2794550</name>
</gene>
<dbReference type="EMBL" id="LAZR01052274">
    <property type="protein sequence ID" value="KKK83322.1"/>
    <property type="molecule type" value="Genomic_DNA"/>
</dbReference>
<reference evidence="10" key="1">
    <citation type="journal article" date="2015" name="Nature">
        <title>Complex archaea that bridge the gap between prokaryotes and eukaryotes.</title>
        <authorList>
            <person name="Spang A."/>
            <person name="Saw J.H."/>
            <person name="Jorgensen S.L."/>
            <person name="Zaremba-Niedzwiedzka K."/>
            <person name="Martijn J."/>
            <person name="Lind A.E."/>
            <person name="van Eijk R."/>
            <person name="Schleper C."/>
            <person name="Guy L."/>
            <person name="Ettema T.J."/>
        </authorList>
    </citation>
    <scope>NUCLEOTIDE SEQUENCE</scope>
</reference>
<comment type="similarity">
    <text evidence="1">Belongs to the N(4)/N(6)-methyltransferase family. N(4) subfamily.</text>
</comment>
<dbReference type="GO" id="GO:0009307">
    <property type="term" value="P:DNA restriction-modification system"/>
    <property type="evidence" value="ECO:0007669"/>
    <property type="project" value="UniProtKB-KW"/>
</dbReference>
<keyword evidence="5" id="KW-0949">S-adenosyl-L-methionine</keyword>
<feature type="non-terminal residue" evidence="10">
    <location>
        <position position="371"/>
    </location>
</feature>
<keyword evidence="4" id="KW-0808">Transferase</keyword>
<evidence type="ECO:0000256" key="1">
    <source>
        <dbReference type="ARBA" id="ARBA00010203"/>
    </source>
</evidence>
<evidence type="ECO:0000259" key="9">
    <source>
        <dbReference type="Pfam" id="PF01555"/>
    </source>
</evidence>
<dbReference type="Pfam" id="PF01555">
    <property type="entry name" value="N6_N4_Mtase"/>
    <property type="match status" value="1"/>
</dbReference>
<evidence type="ECO:0000256" key="8">
    <source>
        <dbReference type="ARBA" id="ARBA00049120"/>
    </source>
</evidence>
<dbReference type="Gene3D" id="3.40.50.150">
    <property type="entry name" value="Vaccinia Virus protein VP39"/>
    <property type="match status" value="2"/>
</dbReference>
<evidence type="ECO:0000256" key="3">
    <source>
        <dbReference type="ARBA" id="ARBA00022603"/>
    </source>
</evidence>
<evidence type="ECO:0000256" key="2">
    <source>
        <dbReference type="ARBA" id="ARBA00012185"/>
    </source>
</evidence>
<organism evidence="10">
    <name type="scientific">marine sediment metagenome</name>
    <dbReference type="NCBI Taxonomy" id="412755"/>
    <lineage>
        <taxon>unclassified sequences</taxon>
        <taxon>metagenomes</taxon>
        <taxon>ecological metagenomes</taxon>
    </lineage>
</organism>
<keyword evidence="6" id="KW-0680">Restriction system</keyword>
<dbReference type="SUPFAM" id="SSF53335">
    <property type="entry name" value="S-adenosyl-L-methionine-dependent methyltransferases"/>
    <property type="match status" value="1"/>
</dbReference>
<keyword evidence="3" id="KW-0489">Methyltransferase</keyword>
<dbReference type="GO" id="GO:0015667">
    <property type="term" value="F:site-specific DNA-methyltransferase (cytosine-N4-specific) activity"/>
    <property type="evidence" value="ECO:0007669"/>
    <property type="project" value="UniProtKB-EC"/>
</dbReference>
<proteinExistence type="inferred from homology"/>
<comment type="caution">
    <text evidence="10">The sequence shown here is derived from an EMBL/GenBank/DDBJ whole genome shotgun (WGS) entry which is preliminary data.</text>
</comment>
<evidence type="ECO:0000256" key="7">
    <source>
        <dbReference type="ARBA" id="ARBA00023125"/>
    </source>
</evidence>
<dbReference type="InterPro" id="IPR017985">
    <property type="entry name" value="MeTrfase_CN4_CS"/>
</dbReference>
<dbReference type="GO" id="GO:0008170">
    <property type="term" value="F:N-methyltransferase activity"/>
    <property type="evidence" value="ECO:0007669"/>
    <property type="project" value="InterPro"/>
</dbReference>
<protein>
    <recommendedName>
        <fullName evidence="2">site-specific DNA-methyltransferase (cytosine-N(4)-specific)</fullName>
        <ecNumber evidence="2">2.1.1.113</ecNumber>
    </recommendedName>
</protein>
<evidence type="ECO:0000256" key="4">
    <source>
        <dbReference type="ARBA" id="ARBA00022679"/>
    </source>
</evidence>
<dbReference type="PROSITE" id="PS00093">
    <property type="entry name" value="N4_MTASE"/>
    <property type="match status" value="1"/>
</dbReference>
<evidence type="ECO:0000256" key="6">
    <source>
        <dbReference type="ARBA" id="ARBA00022747"/>
    </source>
</evidence>
<name>A0A0F8YPK6_9ZZZZ</name>
<accession>A0A0F8YPK6</accession>
<dbReference type="EC" id="2.1.1.113" evidence="2"/>
<feature type="domain" description="DNA methylase N-4/N-6" evidence="9">
    <location>
        <begin position="23"/>
        <end position="363"/>
    </location>
</feature>